<dbReference type="FunFam" id="1.10.8.100:FF:000002">
    <property type="entry name" value="Ribosomal RNA small subunit methyltransferase A"/>
    <property type="match status" value="1"/>
</dbReference>
<reference evidence="10 11" key="1">
    <citation type="submission" date="2016-10" db="EMBL/GenBank/DDBJ databases">
        <authorList>
            <person name="de Groot N.N."/>
        </authorList>
    </citation>
    <scope>NUCLEOTIDE SEQUENCE [LARGE SCALE GENOMIC DNA]</scope>
    <source>
        <strain evidence="10 11">DSM 23995</strain>
    </source>
</reference>
<evidence type="ECO:0000256" key="2">
    <source>
        <dbReference type="ARBA" id="ARBA00022552"/>
    </source>
</evidence>
<feature type="domain" description="Ribosomal RNA adenine methylase transferase N-terminal" evidence="9">
    <location>
        <begin position="36"/>
        <end position="212"/>
    </location>
</feature>
<comment type="similarity">
    <text evidence="7">Belongs to the class I-like SAM-binding methyltransferase superfamily. rRNA adenine N(6)-methyltransferase family. RsmA subfamily.</text>
</comment>
<evidence type="ECO:0000259" key="9">
    <source>
        <dbReference type="SMART" id="SM00650"/>
    </source>
</evidence>
<dbReference type="PROSITE" id="PS51689">
    <property type="entry name" value="SAM_RNA_A_N6_MT"/>
    <property type="match status" value="1"/>
</dbReference>
<evidence type="ECO:0000313" key="11">
    <source>
        <dbReference type="Proteomes" id="UP000199516"/>
    </source>
</evidence>
<keyword evidence="3 7" id="KW-0489">Methyltransferase</keyword>
<feature type="binding site" evidence="7 8">
    <location>
        <position position="77"/>
    </location>
    <ligand>
        <name>S-adenosyl-L-methionine</name>
        <dbReference type="ChEBI" id="CHEBI:59789"/>
    </ligand>
</feature>
<keyword evidence="5 7" id="KW-0949">S-adenosyl-L-methionine</keyword>
<dbReference type="InterPro" id="IPR011530">
    <property type="entry name" value="rRNA_adenine_dimethylase"/>
</dbReference>
<comment type="function">
    <text evidence="7">Specifically dimethylates two adjacent adenosines (A1518 and A1519) in the loop of a conserved hairpin near the 3'-end of 16S rRNA in the 30S particle. May play a critical role in biogenesis of 30S subunits.</text>
</comment>
<dbReference type="SMART" id="SM00650">
    <property type="entry name" value="rADc"/>
    <property type="match status" value="1"/>
</dbReference>
<dbReference type="PANTHER" id="PTHR11727">
    <property type="entry name" value="DIMETHYLADENOSINE TRANSFERASE"/>
    <property type="match status" value="1"/>
</dbReference>
<dbReference type="EC" id="2.1.1.182" evidence="7"/>
<dbReference type="NCBIfam" id="TIGR00755">
    <property type="entry name" value="ksgA"/>
    <property type="match status" value="1"/>
</dbReference>
<proteinExistence type="inferred from homology"/>
<sequence length="292" mass="32983">MYRDIAVPSRTKEILTKHGFSFKKSLGQNFLVDVNVLHQIAEATAVGPEDGVIEVGAGIGALTEQLAKRAKRVETFEIDRRLIPILEETLAPYPNVTVHHQDILEANIEQLIQEKLKDTNDIAIAGNLPYYVTTPIIMSLLEKRLPVKRMVVMIQKEVADRISASPGSKTYGSLSIAAQYYAVPSKVAIIPKTVFVPRPKVDSAVLRLEWREEPPCYVKNETFFFQVVRASFVQRRKTLWNNLQHNLIEKDQKETLARVLENTGIDPQRRGETLSMEEFATLSNELIYAGVK</sequence>
<evidence type="ECO:0000313" key="10">
    <source>
        <dbReference type="EMBL" id="SFF03308.1"/>
    </source>
</evidence>
<feature type="binding site" evidence="7 8">
    <location>
        <position position="31"/>
    </location>
    <ligand>
        <name>S-adenosyl-L-methionine</name>
        <dbReference type="ChEBI" id="CHEBI:59789"/>
    </ligand>
</feature>
<comment type="catalytic activity">
    <reaction evidence="7">
        <text>adenosine(1518)/adenosine(1519) in 16S rRNA + 4 S-adenosyl-L-methionine = N(6)-dimethyladenosine(1518)/N(6)-dimethyladenosine(1519) in 16S rRNA + 4 S-adenosyl-L-homocysteine + 4 H(+)</text>
        <dbReference type="Rhea" id="RHEA:19609"/>
        <dbReference type="Rhea" id="RHEA-COMP:10232"/>
        <dbReference type="Rhea" id="RHEA-COMP:10233"/>
        <dbReference type="ChEBI" id="CHEBI:15378"/>
        <dbReference type="ChEBI" id="CHEBI:57856"/>
        <dbReference type="ChEBI" id="CHEBI:59789"/>
        <dbReference type="ChEBI" id="CHEBI:74411"/>
        <dbReference type="ChEBI" id="CHEBI:74493"/>
        <dbReference type="EC" id="2.1.1.182"/>
    </reaction>
</comment>
<dbReference type="SUPFAM" id="SSF53335">
    <property type="entry name" value="S-adenosyl-L-methionine-dependent methyltransferases"/>
    <property type="match status" value="1"/>
</dbReference>
<keyword evidence="6 7" id="KW-0694">RNA-binding</keyword>
<dbReference type="Gene3D" id="1.10.8.100">
    <property type="entry name" value="Ribosomal RNA adenine dimethylase-like, domain 2"/>
    <property type="match status" value="1"/>
</dbReference>
<dbReference type="InterPro" id="IPR023165">
    <property type="entry name" value="rRNA_Ade_diMease-like_C"/>
</dbReference>
<evidence type="ECO:0000256" key="4">
    <source>
        <dbReference type="ARBA" id="ARBA00022679"/>
    </source>
</evidence>
<dbReference type="InterPro" id="IPR029063">
    <property type="entry name" value="SAM-dependent_MTases_sf"/>
</dbReference>
<dbReference type="EMBL" id="FONT01000011">
    <property type="protein sequence ID" value="SFF03308.1"/>
    <property type="molecule type" value="Genomic_DNA"/>
</dbReference>
<dbReference type="Proteomes" id="UP000199516">
    <property type="component" value="Unassembled WGS sequence"/>
</dbReference>
<keyword evidence="1 7" id="KW-0963">Cytoplasm</keyword>
<dbReference type="OrthoDB" id="9814755at2"/>
<comment type="subcellular location">
    <subcellularLocation>
        <location evidence="7">Cytoplasm</location>
    </subcellularLocation>
</comment>
<feature type="binding site" evidence="7 8">
    <location>
        <position position="29"/>
    </location>
    <ligand>
        <name>S-adenosyl-L-methionine</name>
        <dbReference type="ChEBI" id="CHEBI:59789"/>
    </ligand>
</feature>
<dbReference type="InterPro" id="IPR020598">
    <property type="entry name" value="rRNA_Ade_methylase_Trfase_N"/>
</dbReference>
<feature type="binding site" evidence="7 8">
    <location>
        <position position="127"/>
    </location>
    <ligand>
        <name>S-adenosyl-L-methionine</name>
        <dbReference type="ChEBI" id="CHEBI:59789"/>
    </ligand>
</feature>
<feature type="binding site" evidence="7 8">
    <location>
        <position position="102"/>
    </location>
    <ligand>
        <name>S-adenosyl-L-methionine</name>
        <dbReference type="ChEBI" id="CHEBI:59789"/>
    </ligand>
</feature>
<dbReference type="GO" id="GO:0052908">
    <property type="term" value="F:16S rRNA (adenine(1518)-N(6)/adenine(1519)-N(6))-dimethyltransferase activity"/>
    <property type="evidence" value="ECO:0007669"/>
    <property type="project" value="UniProtKB-EC"/>
</dbReference>
<dbReference type="InterPro" id="IPR001737">
    <property type="entry name" value="KsgA/Erm"/>
</dbReference>
<dbReference type="AlphaFoldDB" id="A0A1I2FEY2"/>
<keyword evidence="4 7" id="KW-0808">Transferase</keyword>
<dbReference type="InterPro" id="IPR020596">
    <property type="entry name" value="rRNA_Ade_Mease_Trfase_CS"/>
</dbReference>
<dbReference type="Pfam" id="PF00398">
    <property type="entry name" value="RrnaAD"/>
    <property type="match status" value="1"/>
</dbReference>
<evidence type="ECO:0000256" key="6">
    <source>
        <dbReference type="ARBA" id="ARBA00022884"/>
    </source>
</evidence>
<dbReference type="Gene3D" id="3.40.50.150">
    <property type="entry name" value="Vaccinia Virus protein VP39"/>
    <property type="match status" value="1"/>
</dbReference>
<keyword evidence="11" id="KW-1185">Reference proteome</keyword>
<dbReference type="FunFam" id="3.40.50.150:FF:000023">
    <property type="entry name" value="Ribosomal RNA small subunit methyltransferase A"/>
    <property type="match status" value="1"/>
</dbReference>
<dbReference type="PROSITE" id="PS01131">
    <property type="entry name" value="RRNA_A_DIMETH"/>
    <property type="match status" value="1"/>
</dbReference>
<organism evidence="10 11">
    <name type="scientific">Alteribacillus iranensis</name>
    <dbReference type="NCBI Taxonomy" id="930128"/>
    <lineage>
        <taxon>Bacteria</taxon>
        <taxon>Bacillati</taxon>
        <taxon>Bacillota</taxon>
        <taxon>Bacilli</taxon>
        <taxon>Bacillales</taxon>
        <taxon>Bacillaceae</taxon>
        <taxon>Alteribacillus</taxon>
    </lineage>
</organism>
<protein>
    <recommendedName>
        <fullName evidence="7">Ribosomal RNA small subunit methyltransferase A</fullName>
        <ecNumber evidence="7">2.1.1.182</ecNumber>
    </recommendedName>
    <alternativeName>
        <fullName evidence="7">16S rRNA (adenine(1518)-N(6)/adenine(1519)-N(6))-dimethyltransferase</fullName>
    </alternativeName>
    <alternativeName>
        <fullName evidence="7">16S rRNA dimethyladenosine transferase</fullName>
    </alternativeName>
    <alternativeName>
        <fullName evidence="7">16S rRNA dimethylase</fullName>
    </alternativeName>
    <alternativeName>
        <fullName evidence="7">S-adenosylmethionine-6-N', N'-adenosyl(rRNA) dimethyltransferase</fullName>
    </alternativeName>
</protein>
<evidence type="ECO:0000256" key="7">
    <source>
        <dbReference type="HAMAP-Rule" id="MF_00607"/>
    </source>
</evidence>
<evidence type="ECO:0000256" key="1">
    <source>
        <dbReference type="ARBA" id="ARBA00022490"/>
    </source>
</evidence>
<evidence type="ECO:0000256" key="3">
    <source>
        <dbReference type="ARBA" id="ARBA00022603"/>
    </source>
</evidence>
<dbReference type="RefSeq" id="WP_091664004.1">
    <property type="nucleotide sequence ID" value="NZ_FONT01000011.1"/>
</dbReference>
<dbReference type="HAMAP" id="MF_00607">
    <property type="entry name" value="16SrRNA_methyltr_A"/>
    <property type="match status" value="1"/>
</dbReference>
<dbReference type="CDD" id="cd02440">
    <property type="entry name" value="AdoMet_MTases"/>
    <property type="match status" value="1"/>
</dbReference>
<evidence type="ECO:0000256" key="5">
    <source>
        <dbReference type="ARBA" id="ARBA00022691"/>
    </source>
</evidence>
<gene>
    <name evidence="7" type="primary">rsmA</name>
    <name evidence="7" type="synonym">ksgA</name>
    <name evidence="10" type="ORF">SAMN05192532_11119</name>
</gene>
<accession>A0A1I2FEY2</accession>
<keyword evidence="2 7" id="KW-0698">rRNA processing</keyword>
<dbReference type="PANTHER" id="PTHR11727:SF7">
    <property type="entry name" value="DIMETHYLADENOSINE TRANSFERASE-RELATED"/>
    <property type="match status" value="1"/>
</dbReference>
<name>A0A1I2FEY2_9BACI</name>
<evidence type="ECO:0000256" key="8">
    <source>
        <dbReference type="PROSITE-ProRule" id="PRU01026"/>
    </source>
</evidence>
<dbReference type="GO" id="GO:0005829">
    <property type="term" value="C:cytosol"/>
    <property type="evidence" value="ECO:0007669"/>
    <property type="project" value="TreeGrafter"/>
</dbReference>
<dbReference type="GO" id="GO:0003723">
    <property type="term" value="F:RNA binding"/>
    <property type="evidence" value="ECO:0007669"/>
    <property type="project" value="UniProtKB-UniRule"/>
</dbReference>
<dbReference type="STRING" id="930128.SAMN05192532_11119"/>
<feature type="binding site" evidence="7 8">
    <location>
        <position position="56"/>
    </location>
    <ligand>
        <name>S-adenosyl-L-methionine</name>
        <dbReference type="ChEBI" id="CHEBI:59789"/>
    </ligand>
</feature>